<evidence type="ECO:0000313" key="1">
    <source>
        <dbReference type="EMBL" id="KAL2867228.1"/>
    </source>
</evidence>
<dbReference type="GeneID" id="98139354"/>
<dbReference type="Proteomes" id="UP001610432">
    <property type="component" value="Unassembled WGS sequence"/>
</dbReference>
<dbReference type="EMBL" id="JBFXLQ010000020">
    <property type="protein sequence ID" value="KAL2867228.1"/>
    <property type="molecule type" value="Genomic_DNA"/>
</dbReference>
<sequence length="243" mass="27373">MATQPPSLLPNLASRLQSLIESLQSNPNISVTEAAIGEPATQTEIREARRAAGGYLPPGLEEFYSQVGSFKLEWAYNGPELLAPSASELSWSDLALRGTVDIIPITEIFAGWKGGGWEGILWFPTGDEDEDEDEESWRYTYRHLKPIDMFIPEAYTVLVGPKDKTEGARFSDHVAYHYCGEGLEETRYTFAEYVERMIVCRGYWYWVTSLCASEVERGSLEVQELKTVAPQIFPDMDLDLFVP</sequence>
<organism evidence="1 2">
    <name type="scientific">Aspergillus lucknowensis</name>
    <dbReference type="NCBI Taxonomy" id="176173"/>
    <lineage>
        <taxon>Eukaryota</taxon>
        <taxon>Fungi</taxon>
        <taxon>Dikarya</taxon>
        <taxon>Ascomycota</taxon>
        <taxon>Pezizomycotina</taxon>
        <taxon>Eurotiomycetes</taxon>
        <taxon>Eurotiomycetidae</taxon>
        <taxon>Eurotiales</taxon>
        <taxon>Aspergillaceae</taxon>
        <taxon>Aspergillus</taxon>
        <taxon>Aspergillus subgen. Nidulantes</taxon>
    </lineage>
</organism>
<protein>
    <recommendedName>
        <fullName evidence="3">Knr4/Smi1-like domain-containing protein</fullName>
    </recommendedName>
</protein>
<gene>
    <name evidence="1" type="ORF">BJX67DRAFT_108357</name>
</gene>
<evidence type="ECO:0000313" key="2">
    <source>
        <dbReference type="Proteomes" id="UP001610432"/>
    </source>
</evidence>
<evidence type="ECO:0008006" key="3">
    <source>
        <dbReference type="Google" id="ProtNLM"/>
    </source>
</evidence>
<keyword evidence="2" id="KW-1185">Reference proteome</keyword>
<accession>A0ABR4LRS2</accession>
<proteinExistence type="predicted"/>
<dbReference type="RefSeq" id="XP_070886207.1">
    <property type="nucleotide sequence ID" value="XM_071024282.1"/>
</dbReference>
<name>A0ABR4LRS2_9EURO</name>
<comment type="caution">
    <text evidence="1">The sequence shown here is derived from an EMBL/GenBank/DDBJ whole genome shotgun (WGS) entry which is preliminary data.</text>
</comment>
<reference evidence="1 2" key="1">
    <citation type="submission" date="2024-07" db="EMBL/GenBank/DDBJ databases">
        <title>Section-level genome sequencing and comparative genomics of Aspergillus sections Usti and Cavernicolus.</title>
        <authorList>
            <consortium name="Lawrence Berkeley National Laboratory"/>
            <person name="Nybo J.L."/>
            <person name="Vesth T.C."/>
            <person name="Theobald S."/>
            <person name="Frisvad J.C."/>
            <person name="Larsen T.O."/>
            <person name="Kjaerboelling I."/>
            <person name="Rothschild-Mancinelli K."/>
            <person name="Lyhne E.K."/>
            <person name="Kogle M.E."/>
            <person name="Barry K."/>
            <person name="Clum A."/>
            <person name="Na H."/>
            <person name="Ledsgaard L."/>
            <person name="Lin J."/>
            <person name="Lipzen A."/>
            <person name="Kuo A."/>
            <person name="Riley R."/>
            <person name="Mondo S."/>
            <person name="Labutti K."/>
            <person name="Haridas S."/>
            <person name="Pangalinan J."/>
            <person name="Salamov A.A."/>
            <person name="Simmons B.A."/>
            <person name="Magnuson J.K."/>
            <person name="Chen J."/>
            <person name="Drula E."/>
            <person name="Henrissat B."/>
            <person name="Wiebenga A."/>
            <person name="Lubbers R.J."/>
            <person name="Gomes A.C."/>
            <person name="Macurrencykelacurrency M.R."/>
            <person name="Stajich J."/>
            <person name="Grigoriev I.V."/>
            <person name="Mortensen U.H."/>
            <person name="De Vries R.P."/>
            <person name="Baker S.E."/>
            <person name="Andersen M.R."/>
        </authorList>
    </citation>
    <scope>NUCLEOTIDE SEQUENCE [LARGE SCALE GENOMIC DNA]</scope>
    <source>
        <strain evidence="1 2">CBS 449.75</strain>
    </source>
</reference>